<evidence type="ECO:0000256" key="3">
    <source>
        <dbReference type="ARBA" id="ARBA00023015"/>
    </source>
</evidence>
<evidence type="ECO:0000256" key="1">
    <source>
        <dbReference type="ARBA" id="ARBA00022553"/>
    </source>
</evidence>
<evidence type="ECO:0000256" key="5">
    <source>
        <dbReference type="ARBA" id="ARBA00023163"/>
    </source>
</evidence>
<dbReference type="SMART" id="SM00448">
    <property type="entry name" value="REC"/>
    <property type="match status" value="1"/>
</dbReference>
<dbReference type="InterPro" id="IPR016032">
    <property type="entry name" value="Sig_transdc_resp-reg_C-effctor"/>
</dbReference>
<dbReference type="RefSeq" id="WP_258389485.1">
    <property type="nucleotide sequence ID" value="NZ_CP091430.1"/>
</dbReference>
<dbReference type="Gene3D" id="1.10.10.10">
    <property type="entry name" value="Winged helix-like DNA-binding domain superfamily/Winged helix DNA-binding domain"/>
    <property type="match status" value="1"/>
</dbReference>
<name>A0ABY5SL62_9BACL</name>
<proteinExistence type="predicted"/>
<dbReference type="CDD" id="cd17535">
    <property type="entry name" value="REC_NarL-like"/>
    <property type="match status" value="1"/>
</dbReference>
<dbReference type="Gene3D" id="3.40.50.2300">
    <property type="match status" value="1"/>
</dbReference>
<dbReference type="PANTHER" id="PTHR43214">
    <property type="entry name" value="TWO-COMPONENT RESPONSE REGULATOR"/>
    <property type="match status" value="1"/>
</dbReference>
<organism evidence="8 9">
    <name type="scientific">Paenibacillus spongiae</name>
    <dbReference type="NCBI Taxonomy" id="2909671"/>
    <lineage>
        <taxon>Bacteria</taxon>
        <taxon>Bacillati</taxon>
        <taxon>Bacillota</taxon>
        <taxon>Bacilli</taxon>
        <taxon>Bacillales</taxon>
        <taxon>Paenibacillaceae</taxon>
        <taxon>Paenibacillus</taxon>
    </lineage>
</organism>
<dbReference type="InterPro" id="IPR036388">
    <property type="entry name" value="WH-like_DNA-bd_sf"/>
</dbReference>
<keyword evidence="4" id="KW-0238">DNA-binding</keyword>
<dbReference type="InterPro" id="IPR000792">
    <property type="entry name" value="Tscrpt_reg_LuxR_C"/>
</dbReference>
<feature type="domain" description="Response regulatory" evidence="7">
    <location>
        <begin position="5"/>
        <end position="124"/>
    </location>
</feature>
<evidence type="ECO:0000313" key="8">
    <source>
        <dbReference type="EMBL" id="UVI33432.1"/>
    </source>
</evidence>
<dbReference type="EMBL" id="CP091430">
    <property type="protein sequence ID" value="UVI33432.1"/>
    <property type="molecule type" value="Genomic_DNA"/>
</dbReference>
<dbReference type="PRINTS" id="PR00038">
    <property type="entry name" value="HTHLUXR"/>
</dbReference>
<gene>
    <name evidence="8" type="ORF">L1F29_17015</name>
</gene>
<feature type="modified residue" description="4-aspartylphosphate" evidence="6">
    <location>
        <position position="56"/>
    </location>
</feature>
<dbReference type="InterPro" id="IPR058245">
    <property type="entry name" value="NreC/VraR/RcsB-like_REC"/>
</dbReference>
<evidence type="ECO:0000256" key="6">
    <source>
        <dbReference type="PROSITE-ProRule" id="PRU00169"/>
    </source>
</evidence>
<dbReference type="Pfam" id="PF00072">
    <property type="entry name" value="Response_reg"/>
    <property type="match status" value="1"/>
</dbReference>
<sequence length="189" mass="21326">MDKIKVMLVEDDPFWREILTNDLNQAEDLEVVSTALTREEAVEAAKKINIDVILMDINLTASNLDGLDAAREISAAHKGRIKIIVLTSLSEKDVILDSFRKGAVNYITKRNYHDIVTAIREACGNRSTIHPDAAEAVRQEIQLSVLTPMEREVYELKQSGLNKTQISDKLHKSINTIKSQLRSIRDKLM</sequence>
<keyword evidence="3" id="KW-0805">Transcription regulation</keyword>
<dbReference type="Proteomes" id="UP001057877">
    <property type="component" value="Chromosome"/>
</dbReference>
<evidence type="ECO:0000256" key="4">
    <source>
        <dbReference type="ARBA" id="ARBA00023125"/>
    </source>
</evidence>
<dbReference type="SUPFAM" id="SSF46894">
    <property type="entry name" value="C-terminal effector domain of the bipartite response regulators"/>
    <property type="match status" value="1"/>
</dbReference>
<dbReference type="InterPro" id="IPR011006">
    <property type="entry name" value="CheY-like_superfamily"/>
</dbReference>
<dbReference type="SUPFAM" id="SSF52172">
    <property type="entry name" value="CheY-like"/>
    <property type="match status" value="1"/>
</dbReference>
<keyword evidence="1 6" id="KW-0597">Phosphoprotein</keyword>
<dbReference type="InterPro" id="IPR001789">
    <property type="entry name" value="Sig_transdc_resp-reg_receiver"/>
</dbReference>
<dbReference type="PROSITE" id="PS50110">
    <property type="entry name" value="RESPONSE_REGULATORY"/>
    <property type="match status" value="1"/>
</dbReference>
<reference evidence="8" key="1">
    <citation type="submission" date="2022-01" db="EMBL/GenBank/DDBJ databases">
        <title>Paenibacillus spongiae sp. nov., isolated from marine sponge.</title>
        <authorList>
            <person name="Li Z."/>
            <person name="Zhang M."/>
        </authorList>
    </citation>
    <scope>NUCLEOTIDE SEQUENCE</scope>
    <source>
        <strain evidence="8">PHS-Z3</strain>
    </source>
</reference>
<dbReference type="InterPro" id="IPR039420">
    <property type="entry name" value="WalR-like"/>
</dbReference>
<evidence type="ECO:0000259" key="7">
    <source>
        <dbReference type="PROSITE" id="PS50110"/>
    </source>
</evidence>
<keyword evidence="9" id="KW-1185">Reference proteome</keyword>
<evidence type="ECO:0000313" key="9">
    <source>
        <dbReference type="Proteomes" id="UP001057877"/>
    </source>
</evidence>
<dbReference type="PANTHER" id="PTHR43214:SF43">
    <property type="entry name" value="TWO-COMPONENT RESPONSE REGULATOR"/>
    <property type="match status" value="1"/>
</dbReference>
<accession>A0ABY5SL62</accession>
<keyword evidence="5" id="KW-0804">Transcription</keyword>
<protein>
    <submittedName>
        <fullName evidence="8">Response regulator transcription factor</fullName>
    </submittedName>
</protein>
<keyword evidence="2" id="KW-0902">Two-component regulatory system</keyword>
<evidence type="ECO:0000256" key="2">
    <source>
        <dbReference type="ARBA" id="ARBA00023012"/>
    </source>
</evidence>